<sequence>DDVPKPSIGQWIPQNASDPQWKEKLNLALLSIYDYKRILKVTSVSTQVMQGGTNYKMTFNAVLVLVRQECQIEFNIKFYGQDHFSKNDVSISYYECKIQFVVEREKGSPPNPAGSTKSG</sequence>
<dbReference type="SUPFAM" id="SSF54403">
    <property type="entry name" value="Cystatin/monellin"/>
    <property type="match status" value="1"/>
</dbReference>
<proteinExistence type="predicted"/>
<dbReference type="EMBL" id="GBHO01044961">
    <property type="protein sequence ID" value="JAF98642.1"/>
    <property type="molecule type" value="Transcribed_RNA"/>
</dbReference>
<gene>
    <name evidence="1" type="primary">isw-1</name>
    <name evidence="1" type="ORF">CM83_45364</name>
</gene>
<name>A0A0A9VWR3_LYGHE</name>
<reference evidence="1" key="2">
    <citation type="submission" date="2014-07" db="EMBL/GenBank/DDBJ databases">
        <authorList>
            <person name="Hull J."/>
        </authorList>
    </citation>
    <scope>NUCLEOTIDE SEQUENCE</scope>
</reference>
<feature type="non-terminal residue" evidence="1">
    <location>
        <position position="1"/>
    </location>
</feature>
<organism evidence="1">
    <name type="scientific">Lygus hesperus</name>
    <name type="common">Western plant bug</name>
    <dbReference type="NCBI Taxonomy" id="30085"/>
    <lineage>
        <taxon>Eukaryota</taxon>
        <taxon>Metazoa</taxon>
        <taxon>Ecdysozoa</taxon>
        <taxon>Arthropoda</taxon>
        <taxon>Hexapoda</taxon>
        <taxon>Insecta</taxon>
        <taxon>Pterygota</taxon>
        <taxon>Neoptera</taxon>
        <taxon>Paraneoptera</taxon>
        <taxon>Hemiptera</taxon>
        <taxon>Heteroptera</taxon>
        <taxon>Panheteroptera</taxon>
        <taxon>Cimicomorpha</taxon>
        <taxon>Miridae</taxon>
        <taxon>Mirini</taxon>
        <taxon>Lygus</taxon>
    </lineage>
</organism>
<dbReference type="InterPro" id="IPR046350">
    <property type="entry name" value="Cystatin_sf"/>
</dbReference>
<reference evidence="1" key="1">
    <citation type="journal article" date="2014" name="PLoS ONE">
        <title>Transcriptome-Based Identification of ABC Transporters in the Western Tarnished Plant Bug Lygus hesperus.</title>
        <authorList>
            <person name="Hull J.J."/>
            <person name="Chaney K."/>
            <person name="Geib S.M."/>
            <person name="Fabrick J.A."/>
            <person name="Brent C.S."/>
            <person name="Walsh D."/>
            <person name="Lavine L.C."/>
        </authorList>
    </citation>
    <scope>NUCLEOTIDE SEQUENCE</scope>
</reference>
<dbReference type="AlphaFoldDB" id="A0A0A9VWR3"/>
<protein>
    <submittedName>
        <fullName evidence="1">Chromatin-remodeling complex ATPase chain isw-1</fullName>
    </submittedName>
</protein>
<evidence type="ECO:0000313" key="1">
    <source>
        <dbReference type="EMBL" id="JAF98642.1"/>
    </source>
</evidence>
<accession>A0A0A9VWR3</accession>